<evidence type="ECO:0000256" key="1">
    <source>
        <dbReference type="SAM" id="MobiDB-lite"/>
    </source>
</evidence>
<evidence type="ECO:0000313" key="2">
    <source>
        <dbReference type="EMBL" id="KIJ08731.1"/>
    </source>
</evidence>
<dbReference type="EMBL" id="KN819565">
    <property type="protein sequence ID" value="KIJ08731.1"/>
    <property type="molecule type" value="Genomic_DNA"/>
</dbReference>
<sequence length="128" mass="14234">LVDCGSTDCFIDTSFVNKHQLSTYSVPPIQLKLFDGTSNCMITHAVDLSVRFPSGFVTSNTLYVTLLDSSCFIVLGHNWLTRYNLLIDWVLGSITFQTSIPENANTPMSPPELWESVPLPQPDNPDKP</sequence>
<feature type="region of interest" description="Disordered" evidence="1">
    <location>
        <begin position="102"/>
        <end position="128"/>
    </location>
</feature>
<organism evidence="2 3">
    <name type="scientific">Paxillus involutus ATCC 200175</name>
    <dbReference type="NCBI Taxonomy" id="664439"/>
    <lineage>
        <taxon>Eukaryota</taxon>
        <taxon>Fungi</taxon>
        <taxon>Dikarya</taxon>
        <taxon>Basidiomycota</taxon>
        <taxon>Agaricomycotina</taxon>
        <taxon>Agaricomycetes</taxon>
        <taxon>Agaricomycetidae</taxon>
        <taxon>Boletales</taxon>
        <taxon>Paxilineae</taxon>
        <taxon>Paxillaceae</taxon>
        <taxon>Paxillus</taxon>
    </lineage>
</organism>
<dbReference type="Pfam" id="PF08284">
    <property type="entry name" value="RVP_2"/>
    <property type="match status" value="1"/>
</dbReference>
<dbReference type="CDD" id="cd00303">
    <property type="entry name" value="retropepsin_like"/>
    <property type="match status" value="1"/>
</dbReference>
<reference evidence="3" key="2">
    <citation type="submission" date="2015-01" db="EMBL/GenBank/DDBJ databases">
        <title>Evolutionary Origins and Diversification of the Mycorrhizal Mutualists.</title>
        <authorList>
            <consortium name="DOE Joint Genome Institute"/>
            <consortium name="Mycorrhizal Genomics Consortium"/>
            <person name="Kohler A."/>
            <person name="Kuo A."/>
            <person name="Nagy L.G."/>
            <person name="Floudas D."/>
            <person name="Copeland A."/>
            <person name="Barry K.W."/>
            <person name="Cichocki N."/>
            <person name="Veneault-Fourrey C."/>
            <person name="LaButti K."/>
            <person name="Lindquist E.A."/>
            <person name="Lipzen A."/>
            <person name="Lundell T."/>
            <person name="Morin E."/>
            <person name="Murat C."/>
            <person name="Riley R."/>
            <person name="Ohm R."/>
            <person name="Sun H."/>
            <person name="Tunlid A."/>
            <person name="Henrissat B."/>
            <person name="Grigoriev I.V."/>
            <person name="Hibbett D.S."/>
            <person name="Martin F."/>
        </authorList>
    </citation>
    <scope>NUCLEOTIDE SEQUENCE [LARGE SCALE GENOMIC DNA]</scope>
    <source>
        <strain evidence="3">ATCC 200175</strain>
    </source>
</reference>
<evidence type="ECO:0000313" key="3">
    <source>
        <dbReference type="Proteomes" id="UP000053647"/>
    </source>
</evidence>
<dbReference type="Gene3D" id="2.40.70.10">
    <property type="entry name" value="Acid Proteases"/>
    <property type="match status" value="1"/>
</dbReference>
<feature type="compositionally biased region" description="Pro residues" evidence="1">
    <location>
        <begin position="119"/>
        <end position="128"/>
    </location>
</feature>
<dbReference type="SUPFAM" id="SSF50630">
    <property type="entry name" value="Acid proteases"/>
    <property type="match status" value="1"/>
</dbReference>
<dbReference type="OrthoDB" id="2684341at2759"/>
<gene>
    <name evidence="2" type="ORF">PAXINDRAFT_59846</name>
</gene>
<keyword evidence="3" id="KW-1185">Reference proteome</keyword>
<dbReference type="InterPro" id="IPR021109">
    <property type="entry name" value="Peptidase_aspartic_dom_sf"/>
</dbReference>
<proteinExistence type="predicted"/>
<dbReference type="HOGENOM" id="CLU_131876_0_0_1"/>
<accession>A0A0C9TNE3</accession>
<protein>
    <submittedName>
        <fullName evidence="2">Uncharacterized protein</fullName>
    </submittedName>
</protein>
<reference evidence="2 3" key="1">
    <citation type="submission" date="2014-06" db="EMBL/GenBank/DDBJ databases">
        <authorList>
            <consortium name="DOE Joint Genome Institute"/>
            <person name="Kuo A."/>
            <person name="Kohler A."/>
            <person name="Nagy L.G."/>
            <person name="Floudas D."/>
            <person name="Copeland A."/>
            <person name="Barry K.W."/>
            <person name="Cichocki N."/>
            <person name="Veneault-Fourrey C."/>
            <person name="LaButti K."/>
            <person name="Lindquist E.A."/>
            <person name="Lipzen A."/>
            <person name="Lundell T."/>
            <person name="Morin E."/>
            <person name="Murat C."/>
            <person name="Sun H."/>
            <person name="Tunlid A."/>
            <person name="Henrissat B."/>
            <person name="Grigoriev I.V."/>
            <person name="Hibbett D.S."/>
            <person name="Martin F."/>
            <person name="Nordberg H.P."/>
            <person name="Cantor M.N."/>
            <person name="Hua S.X."/>
        </authorList>
    </citation>
    <scope>NUCLEOTIDE SEQUENCE [LARGE SCALE GENOMIC DNA]</scope>
    <source>
        <strain evidence="2 3">ATCC 200175</strain>
    </source>
</reference>
<dbReference type="Proteomes" id="UP000053647">
    <property type="component" value="Unassembled WGS sequence"/>
</dbReference>
<name>A0A0C9TNE3_PAXIN</name>
<feature type="non-terminal residue" evidence="2">
    <location>
        <position position="128"/>
    </location>
</feature>
<feature type="non-terminal residue" evidence="2">
    <location>
        <position position="1"/>
    </location>
</feature>
<dbReference type="AlphaFoldDB" id="A0A0C9TNE3"/>